<keyword evidence="10" id="KW-1185">Reference proteome</keyword>
<evidence type="ECO:0000256" key="1">
    <source>
        <dbReference type="ARBA" id="ARBA00004651"/>
    </source>
</evidence>
<keyword evidence="3" id="KW-1003">Cell membrane</keyword>
<dbReference type="InterPro" id="IPR000515">
    <property type="entry name" value="MetI-like"/>
</dbReference>
<feature type="transmembrane region" description="Helical" evidence="7">
    <location>
        <begin position="7"/>
        <end position="30"/>
    </location>
</feature>
<keyword evidence="5 7" id="KW-1133">Transmembrane helix</keyword>
<feature type="transmembrane region" description="Helical" evidence="7">
    <location>
        <begin position="70"/>
        <end position="89"/>
    </location>
</feature>
<comment type="similarity">
    <text evidence="7">Belongs to the binding-protein-dependent transport system permease family.</text>
</comment>
<organism evidence="9 10">
    <name type="scientific">Haloplanus litoreus</name>
    <dbReference type="NCBI Taxonomy" id="767515"/>
    <lineage>
        <taxon>Archaea</taxon>
        <taxon>Methanobacteriati</taxon>
        <taxon>Methanobacteriota</taxon>
        <taxon>Stenosarchaea group</taxon>
        <taxon>Halobacteria</taxon>
        <taxon>Halobacteriales</taxon>
        <taxon>Haloferacaceae</taxon>
        <taxon>Haloplanus</taxon>
    </lineage>
</organism>
<evidence type="ECO:0000313" key="9">
    <source>
        <dbReference type="EMBL" id="MFC7256735.1"/>
    </source>
</evidence>
<feature type="transmembrane region" description="Helical" evidence="7">
    <location>
        <begin position="207"/>
        <end position="227"/>
    </location>
</feature>
<dbReference type="SUPFAM" id="SSF161098">
    <property type="entry name" value="MetI-like"/>
    <property type="match status" value="1"/>
</dbReference>
<comment type="caution">
    <text evidence="9">The sequence shown here is derived from an EMBL/GenBank/DDBJ whole genome shotgun (WGS) entry which is preliminary data.</text>
</comment>
<reference evidence="9 10" key="1">
    <citation type="journal article" date="2019" name="Int. J. Syst. Evol. Microbiol.">
        <title>The Global Catalogue of Microorganisms (GCM) 10K type strain sequencing project: providing services to taxonomists for standard genome sequencing and annotation.</title>
        <authorList>
            <consortium name="The Broad Institute Genomics Platform"/>
            <consortium name="The Broad Institute Genome Sequencing Center for Infectious Disease"/>
            <person name="Wu L."/>
            <person name="Ma J."/>
        </authorList>
    </citation>
    <scope>NUCLEOTIDE SEQUENCE [LARGE SCALE GENOMIC DNA]</scope>
    <source>
        <strain evidence="9 10">GX21</strain>
    </source>
</reference>
<keyword evidence="6 7" id="KW-0472">Membrane</keyword>
<feature type="transmembrane region" description="Helical" evidence="7">
    <location>
        <begin position="264"/>
        <end position="285"/>
    </location>
</feature>
<dbReference type="PROSITE" id="PS50928">
    <property type="entry name" value="ABC_TM1"/>
    <property type="match status" value="1"/>
</dbReference>
<proteinExistence type="inferred from homology"/>
<gene>
    <name evidence="9" type="ORF">ACFQKE_15725</name>
</gene>
<protein>
    <submittedName>
        <fullName evidence="9">Carbohydrate ABC transporter permease</fullName>
    </submittedName>
</protein>
<dbReference type="Gene3D" id="1.10.3720.10">
    <property type="entry name" value="MetI-like"/>
    <property type="match status" value="1"/>
</dbReference>
<name>A0ABD6A1B7_9EURY</name>
<evidence type="ECO:0000256" key="7">
    <source>
        <dbReference type="RuleBase" id="RU363032"/>
    </source>
</evidence>
<evidence type="ECO:0000256" key="5">
    <source>
        <dbReference type="ARBA" id="ARBA00022989"/>
    </source>
</evidence>
<dbReference type="EMBL" id="JBHTAT010000001">
    <property type="protein sequence ID" value="MFC7256735.1"/>
    <property type="molecule type" value="Genomic_DNA"/>
</dbReference>
<accession>A0ABD6A1B7</accession>
<evidence type="ECO:0000256" key="4">
    <source>
        <dbReference type="ARBA" id="ARBA00022692"/>
    </source>
</evidence>
<sequence length="291" mass="32351">MNDHIKAVLLGPGLLTLFLVFIYPVVYMFYQSFFTDITSGFDGEFVGLQNYAELFQSGRFIGNFITTLQYSFGSVIFATLAGLGIALAIQQVESDRLQDIYVSLVMAAWSIPLATAGLMWRWILQGQTGVLNTVLQDLGLITTNIPWLADSTLALMAVTFVDGWVRMPFAMIIIYAGLQAIPQHMYDAVKVDGATTLEAFRHVTLPYLRPSLFVAILINWMFAWRAFDIVFGMTNGGPGTATEVLSITLYRQGMELFRFGYTNAIAVVLVLVTMIVGAFYVKVILQRVDEA</sequence>
<evidence type="ECO:0000259" key="8">
    <source>
        <dbReference type="PROSITE" id="PS50928"/>
    </source>
</evidence>
<evidence type="ECO:0000313" key="10">
    <source>
        <dbReference type="Proteomes" id="UP001596434"/>
    </source>
</evidence>
<dbReference type="InterPro" id="IPR035906">
    <property type="entry name" value="MetI-like_sf"/>
</dbReference>
<feature type="transmembrane region" description="Helical" evidence="7">
    <location>
        <begin position="101"/>
        <end position="124"/>
    </location>
</feature>
<comment type="subcellular location">
    <subcellularLocation>
        <location evidence="1 7">Cell membrane</location>
        <topology evidence="1 7">Multi-pass membrane protein</topology>
    </subcellularLocation>
</comment>
<dbReference type="CDD" id="cd06261">
    <property type="entry name" value="TM_PBP2"/>
    <property type="match status" value="1"/>
</dbReference>
<feature type="transmembrane region" description="Helical" evidence="7">
    <location>
        <begin position="144"/>
        <end position="165"/>
    </location>
</feature>
<keyword evidence="2 7" id="KW-0813">Transport</keyword>
<evidence type="ECO:0000256" key="3">
    <source>
        <dbReference type="ARBA" id="ARBA00022475"/>
    </source>
</evidence>
<dbReference type="GO" id="GO:0005886">
    <property type="term" value="C:plasma membrane"/>
    <property type="evidence" value="ECO:0007669"/>
    <property type="project" value="UniProtKB-SubCell"/>
</dbReference>
<dbReference type="PANTHER" id="PTHR43005">
    <property type="entry name" value="BLR7065 PROTEIN"/>
    <property type="match status" value="1"/>
</dbReference>
<evidence type="ECO:0000256" key="6">
    <source>
        <dbReference type="ARBA" id="ARBA00023136"/>
    </source>
</evidence>
<keyword evidence="4 7" id="KW-0812">Transmembrane</keyword>
<evidence type="ECO:0000256" key="2">
    <source>
        <dbReference type="ARBA" id="ARBA00022448"/>
    </source>
</evidence>
<dbReference type="Proteomes" id="UP001596434">
    <property type="component" value="Unassembled WGS sequence"/>
</dbReference>
<dbReference type="PANTHER" id="PTHR43005:SF1">
    <property type="entry name" value="SPERMIDINE_PUTRESCINE TRANSPORT SYSTEM PERMEASE PROTEIN"/>
    <property type="match status" value="1"/>
</dbReference>
<dbReference type="GeneID" id="96955129"/>
<dbReference type="AlphaFoldDB" id="A0ABD6A1B7"/>
<dbReference type="RefSeq" id="WP_379706040.1">
    <property type="nucleotide sequence ID" value="NZ_JBHTAT010000001.1"/>
</dbReference>
<dbReference type="Pfam" id="PF00528">
    <property type="entry name" value="BPD_transp_1"/>
    <property type="match status" value="1"/>
</dbReference>
<feature type="domain" description="ABC transmembrane type-1" evidence="8">
    <location>
        <begin position="64"/>
        <end position="280"/>
    </location>
</feature>